<protein>
    <recommendedName>
        <fullName evidence="1">Amidohydrolase-related domain-containing protein</fullName>
    </recommendedName>
</protein>
<organism evidence="2">
    <name type="scientific">marine sediment metagenome</name>
    <dbReference type="NCBI Taxonomy" id="412755"/>
    <lineage>
        <taxon>unclassified sequences</taxon>
        <taxon>metagenomes</taxon>
        <taxon>ecological metagenomes</taxon>
    </lineage>
</organism>
<dbReference type="SUPFAM" id="SSF51556">
    <property type="entry name" value="Metallo-dependent hydrolases"/>
    <property type="match status" value="1"/>
</dbReference>
<dbReference type="GO" id="GO:0006145">
    <property type="term" value="P:purine nucleobase catabolic process"/>
    <property type="evidence" value="ECO:0007669"/>
    <property type="project" value="TreeGrafter"/>
</dbReference>
<dbReference type="PANTHER" id="PTHR43668:SF2">
    <property type="entry name" value="ALLANTOINASE"/>
    <property type="match status" value="1"/>
</dbReference>
<dbReference type="GO" id="GO:0004038">
    <property type="term" value="F:allantoinase activity"/>
    <property type="evidence" value="ECO:0007669"/>
    <property type="project" value="TreeGrafter"/>
</dbReference>
<dbReference type="InterPro" id="IPR006680">
    <property type="entry name" value="Amidohydro-rel"/>
</dbReference>
<comment type="caution">
    <text evidence="2">The sequence shown here is derived from an EMBL/GenBank/DDBJ whole genome shotgun (WGS) entry which is preliminary data.</text>
</comment>
<name>X0XBB3_9ZZZZ</name>
<sequence>SVETMLPIFLYLTYKGKISLNKIIELFSEKPSEILNIPKGKIEIGRDADLLIVDLKKISKIKNDKLHYKCGWSPFENFQAIFPKHVFIRGEHLIKDGEIILNNGFGNFIGG</sequence>
<dbReference type="EMBL" id="BARS01040900">
    <property type="protein sequence ID" value="GAG40449.1"/>
    <property type="molecule type" value="Genomic_DNA"/>
</dbReference>
<dbReference type="PANTHER" id="PTHR43668">
    <property type="entry name" value="ALLANTOINASE"/>
    <property type="match status" value="1"/>
</dbReference>
<dbReference type="AlphaFoldDB" id="X0XBB3"/>
<feature type="non-terminal residue" evidence="2">
    <location>
        <position position="1"/>
    </location>
</feature>
<dbReference type="InterPro" id="IPR032466">
    <property type="entry name" value="Metal_Hydrolase"/>
</dbReference>
<dbReference type="Pfam" id="PF01979">
    <property type="entry name" value="Amidohydro_1"/>
    <property type="match status" value="1"/>
</dbReference>
<dbReference type="InterPro" id="IPR011059">
    <property type="entry name" value="Metal-dep_hydrolase_composite"/>
</dbReference>
<reference evidence="2" key="1">
    <citation type="journal article" date="2014" name="Front. Microbiol.">
        <title>High frequency of phylogenetically diverse reductive dehalogenase-homologous genes in deep subseafloor sedimentary metagenomes.</title>
        <authorList>
            <person name="Kawai M."/>
            <person name="Futagami T."/>
            <person name="Toyoda A."/>
            <person name="Takaki Y."/>
            <person name="Nishi S."/>
            <person name="Hori S."/>
            <person name="Arai W."/>
            <person name="Tsubouchi T."/>
            <person name="Morono Y."/>
            <person name="Uchiyama I."/>
            <person name="Ito T."/>
            <person name="Fujiyama A."/>
            <person name="Inagaki F."/>
            <person name="Takami H."/>
        </authorList>
    </citation>
    <scope>NUCLEOTIDE SEQUENCE</scope>
    <source>
        <strain evidence="2">Expedition CK06-06</strain>
    </source>
</reference>
<gene>
    <name evidence="2" type="ORF">S01H1_62285</name>
</gene>
<dbReference type="SUPFAM" id="SSF51338">
    <property type="entry name" value="Composite domain of metallo-dependent hydrolases"/>
    <property type="match status" value="1"/>
</dbReference>
<proteinExistence type="predicted"/>
<dbReference type="GO" id="GO:0005737">
    <property type="term" value="C:cytoplasm"/>
    <property type="evidence" value="ECO:0007669"/>
    <property type="project" value="TreeGrafter"/>
</dbReference>
<feature type="domain" description="Amidohydrolase-related" evidence="1">
    <location>
        <begin position="13"/>
        <end position="65"/>
    </location>
</feature>
<dbReference type="Gene3D" id="3.20.20.140">
    <property type="entry name" value="Metal-dependent hydrolases"/>
    <property type="match status" value="1"/>
</dbReference>
<dbReference type="InterPro" id="IPR050138">
    <property type="entry name" value="DHOase/Allantoinase_Hydrolase"/>
</dbReference>
<accession>X0XBB3</accession>
<evidence type="ECO:0000313" key="2">
    <source>
        <dbReference type="EMBL" id="GAG40449.1"/>
    </source>
</evidence>
<evidence type="ECO:0000259" key="1">
    <source>
        <dbReference type="Pfam" id="PF01979"/>
    </source>
</evidence>